<comment type="caution">
    <text evidence="5">The sequence shown here is derived from an EMBL/GenBank/DDBJ whole genome shotgun (WGS) entry which is preliminary data.</text>
</comment>
<dbReference type="PROSITE" id="PS00893">
    <property type="entry name" value="NUDIX_BOX"/>
    <property type="match status" value="1"/>
</dbReference>
<dbReference type="GO" id="GO:0016787">
    <property type="term" value="F:hydrolase activity"/>
    <property type="evidence" value="ECO:0007669"/>
    <property type="project" value="UniProtKB-KW"/>
</dbReference>
<dbReference type="PANTHER" id="PTHR43046">
    <property type="entry name" value="GDP-MANNOSE MANNOSYL HYDROLASE"/>
    <property type="match status" value="1"/>
</dbReference>
<dbReference type="CDD" id="cd04690">
    <property type="entry name" value="NUDIX_Hydrolase"/>
    <property type="match status" value="1"/>
</dbReference>
<dbReference type="InterPro" id="IPR020476">
    <property type="entry name" value="Nudix_hydrolase"/>
</dbReference>
<feature type="domain" description="Nudix hydrolase" evidence="4">
    <location>
        <begin position="4"/>
        <end position="131"/>
    </location>
</feature>
<dbReference type="PROSITE" id="PS51462">
    <property type="entry name" value="NUDIX"/>
    <property type="match status" value="1"/>
</dbReference>
<dbReference type="EMBL" id="PXYK01000003">
    <property type="protein sequence ID" value="PSJ64840.1"/>
    <property type="molecule type" value="Genomic_DNA"/>
</dbReference>
<comment type="similarity">
    <text evidence="3">Belongs to the Nudix hydrolase family.</text>
</comment>
<evidence type="ECO:0000313" key="6">
    <source>
        <dbReference type="Proteomes" id="UP000241229"/>
    </source>
</evidence>
<evidence type="ECO:0000256" key="2">
    <source>
        <dbReference type="ARBA" id="ARBA00022801"/>
    </source>
</evidence>
<evidence type="ECO:0000259" key="4">
    <source>
        <dbReference type="PROSITE" id="PS51462"/>
    </source>
</evidence>
<evidence type="ECO:0000256" key="1">
    <source>
        <dbReference type="ARBA" id="ARBA00001946"/>
    </source>
</evidence>
<accession>A0A2P7SQR5</accession>
<gene>
    <name evidence="5" type="ORF">C7I84_04160</name>
</gene>
<dbReference type="PANTHER" id="PTHR43046:SF2">
    <property type="entry name" value="8-OXO-DGTP DIPHOSPHATASE-RELATED"/>
    <property type="match status" value="1"/>
</dbReference>
<dbReference type="AlphaFoldDB" id="A0A2P7SQR5"/>
<comment type="cofactor">
    <cofactor evidence="1">
        <name>Mg(2+)</name>
        <dbReference type="ChEBI" id="CHEBI:18420"/>
    </cofactor>
</comment>
<sequence length="137" mass="14986">MEEPIVIAAAILLDRDGRMLTVRKRGTVEFMQPGGKIDPGETPVQALARELIEEIGVTLPDLSQVSDHGVFRAPAAHQPGRTVEAHVFAFGHDRPVGVSGEIEELAWVDPHAPADLPLAALTRDFMLPLARSLRRER</sequence>
<dbReference type="OrthoDB" id="9801098at2"/>
<dbReference type="Gene3D" id="3.90.79.10">
    <property type="entry name" value="Nucleoside Triphosphate Pyrophosphohydrolase"/>
    <property type="match status" value="1"/>
</dbReference>
<keyword evidence="6" id="KW-1185">Reference proteome</keyword>
<dbReference type="InterPro" id="IPR015797">
    <property type="entry name" value="NUDIX_hydrolase-like_dom_sf"/>
</dbReference>
<evidence type="ECO:0000256" key="3">
    <source>
        <dbReference type="RuleBase" id="RU003476"/>
    </source>
</evidence>
<dbReference type="RefSeq" id="WP_106770884.1">
    <property type="nucleotide sequence ID" value="NZ_PXYK01000003.1"/>
</dbReference>
<organism evidence="5 6">
    <name type="scientific">Kumtagia ephedrae</name>
    <dbReference type="NCBI Taxonomy" id="2116701"/>
    <lineage>
        <taxon>Bacteria</taxon>
        <taxon>Pseudomonadati</taxon>
        <taxon>Pseudomonadota</taxon>
        <taxon>Alphaproteobacteria</taxon>
        <taxon>Hyphomicrobiales</taxon>
        <taxon>Phyllobacteriaceae</taxon>
        <taxon>Kumtagia</taxon>
    </lineage>
</organism>
<dbReference type="Proteomes" id="UP000241229">
    <property type="component" value="Unassembled WGS sequence"/>
</dbReference>
<keyword evidence="2 3" id="KW-0378">Hydrolase</keyword>
<dbReference type="SUPFAM" id="SSF55811">
    <property type="entry name" value="Nudix"/>
    <property type="match status" value="1"/>
</dbReference>
<reference evidence="5 6" key="1">
    <citation type="submission" date="2018-03" db="EMBL/GenBank/DDBJ databases">
        <title>The draft genome of Mesorhizobium sp. 6GN-30.</title>
        <authorList>
            <person name="Liu L."/>
            <person name="Li L."/>
            <person name="Wang T."/>
            <person name="Zhang X."/>
            <person name="Liang L."/>
        </authorList>
    </citation>
    <scope>NUCLEOTIDE SEQUENCE [LARGE SCALE GENOMIC DNA]</scope>
    <source>
        <strain evidence="5 6">6GN30</strain>
    </source>
</reference>
<evidence type="ECO:0000313" key="5">
    <source>
        <dbReference type="EMBL" id="PSJ64840.1"/>
    </source>
</evidence>
<dbReference type="InterPro" id="IPR020084">
    <property type="entry name" value="NUDIX_hydrolase_CS"/>
</dbReference>
<proteinExistence type="inferred from homology"/>
<dbReference type="PRINTS" id="PR00502">
    <property type="entry name" value="NUDIXFAMILY"/>
</dbReference>
<protein>
    <submittedName>
        <fullName evidence="5">DNA mismatch repair protein MutT</fullName>
    </submittedName>
</protein>
<dbReference type="Pfam" id="PF00293">
    <property type="entry name" value="NUDIX"/>
    <property type="match status" value="1"/>
</dbReference>
<name>A0A2P7SQR5_9HYPH</name>
<dbReference type="InterPro" id="IPR000086">
    <property type="entry name" value="NUDIX_hydrolase_dom"/>
</dbReference>